<evidence type="ECO:0000256" key="6">
    <source>
        <dbReference type="ARBA" id="ARBA00022989"/>
    </source>
</evidence>
<dbReference type="Pfam" id="PF00005">
    <property type="entry name" value="ABC_tran"/>
    <property type="match status" value="1"/>
</dbReference>
<sequence>MPKRLQFLNLQVQQVTQGAICSIALQVFKHLHNLDLPFHLSKQTGTLARIMDRGSRGINFMLGALVFNVVPTMFEVAMVAGILTAKCGPEMGLLTLATLAGYTGFTFSITSWRTRFRKDMNKAEAEAGGRVVDSLINYETVKYFGNEQHEAQRYDMCMQRYQAGAIKTSQTLAFLNLGQSWIFTAAMTIAMLTTANAVNAGQASVGDLVMVNGLLFQLSMPLNFLGTVYRETKQSLVDMGSLFALLKMQPSVTDTPHAKPLPPSPNGYEVDFQDVHFGFRPTAPVLQGISLHIPAGSSCAIVGGSGGGKSTIMRLLYRFYEPNQGTILLNGQSVKDATLASLRSAIGIVPQDMVLFNDTIYYNIAYGDLNASKEKVEAAARAAHIHDTIKSMPDGYNTIVGERGLKLSGGEKQRVAIARAFLKAPPLLLFDEATSSLDAATERHVLEALRALAKGRTSIFVAHRLSTAAQCDQIVVLDKGRVLESGSHSDLLQRGGRYAELWWKQASGTH</sequence>
<dbReference type="SUPFAM" id="SSF90123">
    <property type="entry name" value="ABC transporter transmembrane region"/>
    <property type="match status" value="1"/>
</dbReference>
<dbReference type="PANTHER" id="PTHR24221">
    <property type="entry name" value="ATP-BINDING CASSETTE SUB-FAMILY B"/>
    <property type="match status" value="1"/>
</dbReference>
<dbReference type="InterPro" id="IPR017871">
    <property type="entry name" value="ABC_transporter-like_CS"/>
</dbReference>
<evidence type="ECO:0000256" key="4">
    <source>
        <dbReference type="ARBA" id="ARBA00022741"/>
    </source>
</evidence>
<keyword evidence="3 8" id="KW-0812">Transmembrane</keyword>
<feature type="domain" description="ABC transmembrane type-1" evidence="10">
    <location>
        <begin position="13"/>
        <end position="234"/>
    </location>
</feature>
<evidence type="ECO:0000313" key="11">
    <source>
        <dbReference type="EMBL" id="KAF5828320.1"/>
    </source>
</evidence>
<feature type="transmembrane region" description="Helical" evidence="8">
    <location>
        <begin position="58"/>
        <end position="85"/>
    </location>
</feature>
<gene>
    <name evidence="11" type="ORF">DUNSADRAFT_17787</name>
</gene>
<dbReference type="Pfam" id="PF00664">
    <property type="entry name" value="ABC_membrane"/>
    <property type="match status" value="1"/>
</dbReference>
<keyword evidence="6 8" id="KW-1133">Transmembrane helix</keyword>
<keyword evidence="5" id="KW-0067">ATP-binding</keyword>
<keyword evidence="4" id="KW-0547">Nucleotide-binding</keyword>
<dbReference type="PROSITE" id="PS50929">
    <property type="entry name" value="ABC_TM1F"/>
    <property type="match status" value="1"/>
</dbReference>
<dbReference type="InterPro" id="IPR039421">
    <property type="entry name" value="Type_1_exporter"/>
</dbReference>
<dbReference type="SUPFAM" id="SSF52540">
    <property type="entry name" value="P-loop containing nucleoside triphosphate hydrolases"/>
    <property type="match status" value="1"/>
</dbReference>
<dbReference type="Gene3D" id="3.40.50.300">
    <property type="entry name" value="P-loop containing nucleotide triphosphate hydrolases"/>
    <property type="match status" value="1"/>
</dbReference>
<feature type="transmembrane region" description="Helical" evidence="8">
    <location>
        <begin position="91"/>
        <end position="112"/>
    </location>
</feature>
<evidence type="ECO:0000313" key="12">
    <source>
        <dbReference type="Proteomes" id="UP000815325"/>
    </source>
</evidence>
<evidence type="ECO:0000256" key="3">
    <source>
        <dbReference type="ARBA" id="ARBA00022692"/>
    </source>
</evidence>
<evidence type="ECO:0000256" key="2">
    <source>
        <dbReference type="ARBA" id="ARBA00022448"/>
    </source>
</evidence>
<dbReference type="InterPro" id="IPR003439">
    <property type="entry name" value="ABC_transporter-like_ATP-bd"/>
</dbReference>
<dbReference type="CDD" id="cd18582">
    <property type="entry name" value="ABC_6TM_ATM1_ABCB7"/>
    <property type="match status" value="1"/>
</dbReference>
<feature type="domain" description="ABC transporter" evidence="9">
    <location>
        <begin position="270"/>
        <end position="504"/>
    </location>
</feature>
<evidence type="ECO:0000259" key="9">
    <source>
        <dbReference type="PROSITE" id="PS50893"/>
    </source>
</evidence>
<protein>
    <submittedName>
        <fullName evidence="11">Half-size ABC transporter</fullName>
    </submittedName>
</protein>
<proteinExistence type="predicted"/>
<dbReference type="EMBL" id="MU070323">
    <property type="protein sequence ID" value="KAF5828320.1"/>
    <property type="molecule type" value="Genomic_DNA"/>
</dbReference>
<dbReference type="InterPro" id="IPR011527">
    <property type="entry name" value="ABC1_TM_dom"/>
</dbReference>
<dbReference type="PANTHER" id="PTHR24221:SF402">
    <property type="entry name" value="IRON-SULFUR CLUSTERS TRANSPORTER ABCB7, MITOCHONDRIAL"/>
    <property type="match status" value="1"/>
</dbReference>
<comment type="subcellular location">
    <subcellularLocation>
        <location evidence="1">Mitochondrion membrane</location>
        <topology evidence="1">Multi-pass membrane protein</topology>
    </subcellularLocation>
</comment>
<evidence type="ECO:0000259" key="10">
    <source>
        <dbReference type="PROSITE" id="PS50929"/>
    </source>
</evidence>
<evidence type="ECO:0000256" key="5">
    <source>
        <dbReference type="ARBA" id="ARBA00022840"/>
    </source>
</evidence>
<dbReference type="PROSITE" id="PS00211">
    <property type="entry name" value="ABC_TRANSPORTER_1"/>
    <property type="match status" value="1"/>
</dbReference>
<dbReference type="InterPro" id="IPR036640">
    <property type="entry name" value="ABC1_TM_sf"/>
</dbReference>
<evidence type="ECO:0000256" key="7">
    <source>
        <dbReference type="ARBA" id="ARBA00023136"/>
    </source>
</evidence>
<organism evidence="11 12">
    <name type="scientific">Dunaliella salina</name>
    <name type="common">Green alga</name>
    <name type="synonym">Protococcus salinus</name>
    <dbReference type="NCBI Taxonomy" id="3046"/>
    <lineage>
        <taxon>Eukaryota</taxon>
        <taxon>Viridiplantae</taxon>
        <taxon>Chlorophyta</taxon>
        <taxon>core chlorophytes</taxon>
        <taxon>Chlorophyceae</taxon>
        <taxon>CS clade</taxon>
        <taxon>Chlamydomonadales</taxon>
        <taxon>Dunaliellaceae</taxon>
        <taxon>Dunaliella</taxon>
    </lineage>
</organism>
<reference evidence="11" key="1">
    <citation type="submission" date="2017-08" db="EMBL/GenBank/DDBJ databases">
        <authorList>
            <person name="Polle J.E."/>
            <person name="Barry K."/>
            <person name="Cushman J."/>
            <person name="Schmutz J."/>
            <person name="Tran D."/>
            <person name="Hathwaick L.T."/>
            <person name="Yim W.C."/>
            <person name="Jenkins J."/>
            <person name="Mckie-Krisberg Z.M."/>
            <person name="Prochnik S."/>
            <person name="Lindquist E."/>
            <person name="Dockter R.B."/>
            <person name="Adam C."/>
            <person name="Molina H."/>
            <person name="Bunkerborg J."/>
            <person name="Jin E."/>
            <person name="Buchheim M."/>
            <person name="Magnuson J."/>
        </authorList>
    </citation>
    <scope>NUCLEOTIDE SEQUENCE</scope>
    <source>
        <strain evidence="11">CCAP 19/18</strain>
    </source>
</reference>
<evidence type="ECO:0000256" key="8">
    <source>
        <dbReference type="SAM" id="Phobius"/>
    </source>
</evidence>
<evidence type="ECO:0000256" key="1">
    <source>
        <dbReference type="ARBA" id="ARBA00004225"/>
    </source>
</evidence>
<dbReference type="Proteomes" id="UP000815325">
    <property type="component" value="Unassembled WGS sequence"/>
</dbReference>
<dbReference type="InterPro" id="IPR003593">
    <property type="entry name" value="AAA+_ATPase"/>
</dbReference>
<dbReference type="SMART" id="SM00382">
    <property type="entry name" value="AAA"/>
    <property type="match status" value="1"/>
</dbReference>
<name>A0ABQ7G141_DUNSA</name>
<dbReference type="CDD" id="cd03253">
    <property type="entry name" value="ABCC_ATM1_transporter"/>
    <property type="match status" value="1"/>
</dbReference>
<keyword evidence="12" id="KW-1185">Reference proteome</keyword>
<dbReference type="PROSITE" id="PS50893">
    <property type="entry name" value="ABC_TRANSPORTER_2"/>
    <property type="match status" value="1"/>
</dbReference>
<accession>A0ABQ7G141</accession>
<dbReference type="InterPro" id="IPR027417">
    <property type="entry name" value="P-loop_NTPase"/>
</dbReference>
<keyword evidence="2" id="KW-0813">Transport</keyword>
<dbReference type="Gene3D" id="1.20.1560.10">
    <property type="entry name" value="ABC transporter type 1, transmembrane domain"/>
    <property type="match status" value="1"/>
</dbReference>
<comment type="caution">
    <text evidence="11">The sequence shown here is derived from an EMBL/GenBank/DDBJ whole genome shotgun (WGS) entry which is preliminary data.</text>
</comment>
<keyword evidence="7 8" id="KW-0472">Membrane</keyword>